<gene>
    <name evidence="3" type="ORF">DA01_04965</name>
</gene>
<dbReference type="Proteomes" id="UP000053577">
    <property type="component" value="Unassembled WGS sequence"/>
</dbReference>
<sequence length="191" mass="20618">MKISKTSWALLAFGLIIIAGASLFILFKNEDSRKTDLEDRLALAEASIPAVVANIATTTEQADQLSAQLEEVLGKLAQAKGQFPETIQSIEYASALVQMAANSGVDLLSFESSEASKLTLSKLNFEMTEFTLVVRGDINPMLSFISAIDKGADFLTSSMDVIKLTFDTITAEDDLPKPTTTITLLLISYEG</sequence>
<keyword evidence="2" id="KW-0812">Transmembrane</keyword>
<evidence type="ECO:0000313" key="4">
    <source>
        <dbReference type="Proteomes" id="UP000053577"/>
    </source>
</evidence>
<dbReference type="AlphaFoldDB" id="A0A0V8M2F6"/>
<accession>A0A0V8M2F6</accession>
<reference evidence="3 4" key="1">
    <citation type="journal article" date="2015" name="Sci. Rep.">
        <title>A comparative genomics and reductive dehalogenase gene transcription study of two chloroethene-respiring bacteria, Dehalococcoides mccartyi strains MB and 11a.</title>
        <authorList>
            <person name="Low A."/>
            <person name="Shen Z."/>
            <person name="Cheng D."/>
            <person name="Rogers M.J."/>
            <person name="Lee P.K."/>
            <person name="He J."/>
        </authorList>
    </citation>
    <scope>NUCLEOTIDE SEQUENCE [LARGE SCALE GENOMIC DNA]</scope>
    <source>
        <strain evidence="3 4">MB</strain>
    </source>
</reference>
<dbReference type="PATRIC" id="fig|61435.5.peg.978"/>
<evidence type="ECO:0000256" key="1">
    <source>
        <dbReference type="SAM" id="Coils"/>
    </source>
</evidence>
<dbReference type="RefSeq" id="WP_058292487.1">
    <property type="nucleotide sequence ID" value="NZ_JGYD01000018.1"/>
</dbReference>
<keyword evidence="2" id="KW-0472">Membrane</keyword>
<evidence type="ECO:0000256" key="2">
    <source>
        <dbReference type="SAM" id="Phobius"/>
    </source>
</evidence>
<dbReference type="EMBL" id="JGYD01000018">
    <property type="protein sequence ID" value="KSV17995.1"/>
    <property type="molecule type" value="Genomic_DNA"/>
</dbReference>
<feature type="transmembrane region" description="Helical" evidence="2">
    <location>
        <begin position="6"/>
        <end position="27"/>
    </location>
</feature>
<evidence type="ECO:0000313" key="3">
    <source>
        <dbReference type="EMBL" id="KSV17995.1"/>
    </source>
</evidence>
<feature type="coiled-coil region" evidence="1">
    <location>
        <begin position="55"/>
        <end position="82"/>
    </location>
</feature>
<dbReference type="OrthoDB" id="166621at2"/>
<organism evidence="3 4">
    <name type="scientific">Dehalococcoides mccartyi</name>
    <dbReference type="NCBI Taxonomy" id="61435"/>
    <lineage>
        <taxon>Bacteria</taxon>
        <taxon>Bacillati</taxon>
        <taxon>Chloroflexota</taxon>
        <taxon>Dehalococcoidia</taxon>
        <taxon>Dehalococcoidales</taxon>
        <taxon>Dehalococcoidaceae</taxon>
        <taxon>Dehalococcoides</taxon>
    </lineage>
</organism>
<evidence type="ECO:0008006" key="5">
    <source>
        <dbReference type="Google" id="ProtNLM"/>
    </source>
</evidence>
<protein>
    <recommendedName>
        <fullName evidence="5">Pilus assembly protein PilO</fullName>
    </recommendedName>
</protein>
<comment type="caution">
    <text evidence="3">The sequence shown here is derived from an EMBL/GenBank/DDBJ whole genome shotgun (WGS) entry which is preliminary data.</text>
</comment>
<keyword evidence="2" id="KW-1133">Transmembrane helix</keyword>
<proteinExistence type="predicted"/>
<keyword evidence="1" id="KW-0175">Coiled coil</keyword>
<name>A0A0V8M2F6_9CHLR</name>